<evidence type="ECO:0000256" key="19">
    <source>
        <dbReference type="PIRNR" id="PIRNR017184"/>
    </source>
</evidence>
<reference evidence="22 23" key="1">
    <citation type="submission" date="2022-07" db="EMBL/GenBank/DDBJ databases">
        <authorList>
            <person name="Li W.-J."/>
            <person name="Deng Q.-Q."/>
        </authorList>
    </citation>
    <scope>NUCLEOTIDE SEQUENCE [LARGE SCALE GENOMIC DNA]</scope>
    <source>
        <strain evidence="22 23">SYSU M60028</strain>
    </source>
</reference>
<name>A0ABT1LAM3_9HYPH</name>
<comment type="cofactor">
    <cofactor evidence="17">
        <name>Mg(2+)</name>
        <dbReference type="ChEBI" id="CHEBI:18420"/>
    </cofactor>
</comment>
<accession>A0ABT1LAM3</accession>
<dbReference type="PIRSF" id="PIRSF017184">
    <property type="entry name" value="Nnr"/>
    <property type="match status" value="1"/>
</dbReference>
<feature type="binding site" evidence="17">
    <location>
        <position position="441"/>
    </location>
    <ligand>
        <name>AMP</name>
        <dbReference type="ChEBI" id="CHEBI:456215"/>
    </ligand>
</feature>
<dbReference type="Pfam" id="PF03853">
    <property type="entry name" value="YjeF_N"/>
    <property type="match status" value="1"/>
</dbReference>
<dbReference type="RefSeq" id="WP_254740491.1">
    <property type="nucleotide sequence ID" value="NZ_JANCLU010000006.1"/>
</dbReference>
<comment type="catalytic activity">
    <reaction evidence="15 17 19">
        <text>(6S)-NADHX + ADP = AMP + phosphate + NADH + H(+)</text>
        <dbReference type="Rhea" id="RHEA:32223"/>
        <dbReference type="ChEBI" id="CHEBI:15378"/>
        <dbReference type="ChEBI" id="CHEBI:43474"/>
        <dbReference type="ChEBI" id="CHEBI:57945"/>
        <dbReference type="ChEBI" id="CHEBI:64074"/>
        <dbReference type="ChEBI" id="CHEBI:456215"/>
        <dbReference type="ChEBI" id="CHEBI:456216"/>
        <dbReference type="EC" id="4.2.1.136"/>
    </reaction>
</comment>
<evidence type="ECO:0000256" key="16">
    <source>
        <dbReference type="ARBA" id="ARBA00049209"/>
    </source>
</evidence>
<dbReference type="SUPFAM" id="SSF53613">
    <property type="entry name" value="Ribokinase-like"/>
    <property type="match status" value="1"/>
</dbReference>
<keyword evidence="8 17" id="KW-0521">NADP</keyword>
<dbReference type="InterPro" id="IPR017953">
    <property type="entry name" value="Carbohydrate_kinase_pred_CS"/>
</dbReference>
<keyword evidence="10 17" id="KW-0520">NAD</keyword>
<evidence type="ECO:0000256" key="14">
    <source>
        <dbReference type="ARBA" id="ARBA00025153"/>
    </source>
</evidence>
<evidence type="ECO:0000256" key="7">
    <source>
        <dbReference type="ARBA" id="ARBA00022840"/>
    </source>
</evidence>
<evidence type="ECO:0000313" key="23">
    <source>
        <dbReference type="Proteomes" id="UP001205890"/>
    </source>
</evidence>
<dbReference type="HAMAP" id="MF_01966">
    <property type="entry name" value="NADHX_epimerase"/>
    <property type="match status" value="1"/>
</dbReference>
<evidence type="ECO:0000256" key="9">
    <source>
        <dbReference type="ARBA" id="ARBA00022958"/>
    </source>
</evidence>
<proteinExistence type="inferred from homology"/>
<comment type="caution">
    <text evidence="17">Lacks conserved residue(s) required for the propagation of feature annotation.</text>
</comment>
<keyword evidence="9 18" id="KW-0630">Potassium</keyword>
<feature type="binding site" evidence="18">
    <location>
        <begin position="57"/>
        <end position="61"/>
    </location>
    <ligand>
        <name>(6S)-NADPHX</name>
        <dbReference type="ChEBI" id="CHEBI:64076"/>
    </ligand>
</feature>
<evidence type="ECO:0000256" key="8">
    <source>
        <dbReference type="ARBA" id="ARBA00022857"/>
    </source>
</evidence>
<keyword evidence="11 18" id="KW-0413">Isomerase</keyword>
<evidence type="ECO:0000256" key="6">
    <source>
        <dbReference type="ARBA" id="ARBA00022741"/>
    </source>
</evidence>
<dbReference type="InterPro" id="IPR036652">
    <property type="entry name" value="YjeF_N_dom_sf"/>
</dbReference>
<feature type="binding site" evidence="18">
    <location>
        <position position="58"/>
    </location>
    <ligand>
        <name>K(+)</name>
        <dbReference type="ChEBI" id="CHEBI:29103"/>
    </ligand>
</feature>
<dbReference type="EMBL" id="JANCLU010000006">
    <property type="protein sequence ID" value="MCP8938499.1"/>
    <property type="molecule type" value="Genomic_DNA"/>
</dbReference>
<dbReference type="EC" id="5.1.99.6" evidence="19"/>
<comment type="catalytic activity">
    <reaction evidence="2 18 19">
        <text>(6R)-NADPHX = (6S)-NADPHX</text>
        <dbReference type="Rhea" id="RHEA:32227"/>
        <dbReference type="ChEBI" id="CHEBI:64076"/>
        <dbReference type="ChEBI" id="CHEBI:64077"/>
        <dbReference type="EC" id="5.1.99.6"/>
    </reaction>
</comment>
<comment type="cofactor">
    <cofactor evidence="18 19">
        <name>K(+)</name>
        <dbReference type="ChEBI" id="CHEBI:29103"/>
    </cofactor>
    <text evidence="18 19">Binds 1 potassium ion per subunit.</text>
</comment>
<comment type="catalytic activity">
    <reaction evidence="1 18 19">
        <text>(6R)-NADHX = (6S)-NADHX</text>
        <dbReference type="Rhea" id="RHEA:32215"/>
        <dbReference type="ChEBI" id="CHEBI:64074"/>
        <dbReference type="ChEBI" id="CHEBI:64075"/>
        <dbReference type="EC" id="5.1.99.6"/>
    </reaction>
</comment>
<feature type="binding site" evidence="17">
    <location>
        <position position="374"/>
    </location>
    <ligand>
        <name>(6S)-NADPHX</name>
        <dbReference type="ChEBI" id="CHEBI:64076"/>
    </ligand>
</feature>
<keyword evidence="12 17" id="KW-0456">Lyase</keyword>
<evidence type="ECO:0000259" key="21">
    <source>
        <dbReference type="PROSITE" id="PS51385"/>
    </source>
</evidence>
<evidence type="ECO:0000256" key="5">
    <source>
        <dbReference type="ARBA" id="ARBA00022723"/>
    </source>
</evidence>
<dbReference type="InterPro" id="IPR029056">
    <property type="entry name" value="Ribokinase-like"/>
</dbReference>
<evidence type="ECO:0000256" key="4">
    <source>
        <dbReference type="ARBA" id="ARBA00009524"/>
    </source>
</evidence>
<dbReference type="HAMAP" id="MF_01965">
    <property type="entry name" value="NADHX_dehydratase"/>
    <property type="match status" value="1"/>
</dbReference>
<organism evidence="22 23">
    <name type="scientific">Alsobacter ponti</name>
    <dbReference type="NCBI Taxonomy" id="2962936"/>
    <lineage>
        <taxon>Bacteria</taxon>
        <taxon>Pseudomonadati</taxon>
        <taxon>Pseudomonadota</taxon>
        <taxon>Alphaproteobacteria</taxon>
        <taxon>Hyphomicrobiales</taxon>
        <taxon>Alsobacteraceae</taxon>
        <taxon>Alsobacter</taxon>
    </lineage>
</organism>
<comment type="subunit">
    <text evidence="17">Homotetramer.</text>
</comment>
<gene>
    <name evidence="17" type="primary">nnrD</name>
    <name evidence="18" type="synonym">nnrE</name>
    <name evidence="22" type="ORF">NK718_08215</name>
</gene>
<dbReference type="PROSITE" id="PS51385">
    <property type="entry name" value="YJEF_N"/>
    <property type="match status" value="1"/>
</dbReference>
<sequence length="502" mass="50131">MNEVLSTAQMGEADRLAIAAGTPGSELMDKAGRAVADVVARRHKAGERVLALCGPGNNGGDGFVAARVLAGRGFRVRVALLGAREALRGDAAGAAALWSGAVEPASAADPAECDVIVDALFGAGLARDLDGEALALVERVNASGVPVVAVDVPSGVDGNTGAVRRAAIRAAETVTFFRPKPGHLLLPGRLRCGPVRIADIGIPDAVLATIRPACWANGTRLWRPAFRAPAPEGHKYGRGHALVLSGGAEGAGAARLAARGALRIGAGLVTIATPSDALALHAGRPDAVMLRRSDGPAGLAALLADRRRNAWVVGPAAGVGERTRELVAAALASGAHGVLDADALTSFEGASAELARALAARPGGAGQAIVLTPHEGEFGRLFKDSPPVASAGSKLERARAAAASLGAVVVLKGPDTVIAAPDGRAAINANGTPFLATAGSGDVLSGIVAGLLAQSVPAFEAACAGVWFHAEAGCAVGPGLIADDLPDALPKVLKAYFAEAGT</sequence>
<dbReference type="NCBIfam" id="TIGR00197">
    <property type="entry name" value="yjeF_nterm"/>
    <property type="match status" value="1"/>
</dbReference>
<feature type="binding site" evidence="17">
    <location>
        <position position="442"/>
    </location>
    <ligand>
        <name>(6S)-NADPHX</name>
        <dbReference type="ChEBI" id="CHEBI:64076"/>
    </ligand>
</feature>
<dbReference type="SUPFAM" id="SSF64153">
    <property type="entry name" value="YjeF N-terminal domain-like"/>
    <property type="match status" value="1"/>
</dbReference>
<evidence type="ECO:0000256" key="2">
    <source>
        <dbReference type="ARBA" id="ARBA00000909"/>
    </source>
</evidence>
<evidence type="ECO:0000256" key="12">
    <source>
        <dbReference type="ARBA" id="ARBA00023239"/>
    </source>
</evidence>
<dbReference type="PANTHER" id="PTHR12592">
    <property type="entry name" value="ATP-DEPENDENT (S)-NAD(P)H-HYDRATE DEHYDRATASE FAMILY MEMBER"/>
    <property type="match status" value="1"/>
</dbReference>
<evidence type="ECO:0000259" key="20">
    <source>
        <dbReference type="PROSITE" id="PS51383"/>
    </source>
</evidence>
<dbReference type="Gene3D" id="3.40.50.10260">
    <property type="entry name" value="YjeF N-terminal domain"/>
    <property type="match status" value="1"/>
</dbReference>
<feature type="domain" description="YjeF C-terminal" evidence="20">
    <location>
        <begin position="218"/>
        <end position="496"/>
    </location>
</feature>
<feature type="binding site" evidence="17">
    <location>
        <position position="253"/>
    </location>
    <ligand>
        <name>(6S)-NADPHX</name>
        <dbReference type="ChEBI" id="CHEBI:64076"/>
    </ligand>
</feature>
<dbReference type="Gene3D" id="3.40.1190.20">
    <property type="match status" value="1"/>
</dbReference>
<dbReference type="NCBIfam" id="TIGR00196">
    <property type="entry name" value="yjeF_cterm"/>
    <property type="match status" value="1"/>
</dbReference>
<comment type="similarity">
    <text evidence="18">Belongs to the NnrE/AIBP family.</text>
</comment>
<keyword evidence="5 18" id="KW-0479">Metal-binding</keyword>
<keyword evidence="7 17" id="KW-0067">ATP-binding</keyword>
<comment type="function">
    <text evidence="17">Catalyzes the dehydration of the S-form of NAD(P)HX at the expense of ADP, which is converted to AMP. Together with NAD(P)HX epimerase, which catalyzes the epimerization of the S- and R-forms, the enzyme allows the repair of both epimers of NAD(P)HX, a damaged form of NAD(P)H that is a result of enzymatic or heat-dependent hydration.</text>
</comment>
<evidence type="ECO:0000256" key="17">
    <source>
        <dbReference type="HAMAP-Rule" id="MF_01965"/>
    </source>
</evidence>
<feature type="binding site" evidence="17">
    <location>
        <begin position="412"/>
        <end position="416"/>
    </location>
    <ligand>
        <name>AMP</name>
        <dbReference type="ChEBI" id="CHEBI:456215"/>
    </ligand>
</feature>
<dbReference type="InterPro" id="IPR004443">
    <property type="entry name" value="YjeF_N_dom"/>
</dbReference>
<evidence type="ECO:0000256" key="18">
    <source>
        <dbReference type="HAMAP-Rule" id="MF_01966"/>
    </source>
</evidence>
<evidence type="ECO:0000313" key="22">
    <source>
        <dbReference type="EMBL" id="MCP8938499.1"/>
    </source>
</evidence>
<feature type="binding site" evidence="18">
    <location>
        <position position="154"/>
    </location>
    <ligand>
        <name>K(+)</name>
        <dbReference type="ChEBI" id="CHEBI:29103"/>
    </ligand>
</feature>
<evidence type="ECO:0000256" key="10">
    <source>
        <dbReference type="ARBA" id="ARBA00023027"/>
    </source>
</evidence>
<protein>
    <recommendedName>
        <fullName evidence="19">Bifunctional NAD(P)H-hydrate repair enzyme</fullName>
    </recommendedName>
    <alternativeName>
        <fullName evidence="19">Nicotinamide nucleotide repair protein</fullName>
    </alternativeName>
    <domain>
        <recommendedName>
            <fullName evidence="19">ADP-dependent (S)-NAD(P)H-hydrate dehydratase</fullName>
            <ecNumber evidence="19">4.2.1.136</ecNumber>
        </recommendedName>
        <alternativeName>
            <fullName evidence="19">ADP-dependent NAD(P)HX dehydratase</fullName>
        </alternativeName>
    </domain>
    <domain>
        <recommendedName>
            <fullName evidence="19">NAD(P)H-hydrate epimerase</fullName>
            <ecNumber evidence="19">5.1.99.6</ecNumber>
        </recommendedName>
    </domain>
</protein>
<comment type="caution">
    <text evidence="22">The sequence shown here is derived from an EMBL/GenBank/DDBJ whole genome shotgun (WGS) entry which is preliminary data.</text>
</comment>
<comment type="catalytic activity">
    <reaction evidence="16 17 19">
        <text>(6S)-NADPHX + ADP = AMP + phosphate + NADPH + H(+)</text>
        <dbReference type="Rhea" id="RHEA:32235"/>
        <dbReference type="ChEBI" id="CHEBI:15378"/>
        <dbReference type="ChEBI" id="CHEBI:43474"/>
        <dbReference type="ChEBI" id="CHEBI:57783"/>
        <dbReference type="ChEBI" id="CHEBI:64076"/>
        <dbReference type="ChEBI" id="CHEBI:456215"/>
        <dbReference type="ChEBI" id="CHEBI:456216"/>
        <dbReference type="EC" id="4.2.1.136"/>
    </reaction>
</comment>
<evidence type="ECO:0000256" key="13">
    <source>
        <dbReference type="ARBA" id="ARBA00023268"/>
    </source>
</evidence>
<feature type="binding site" evidence="18">
    <location>
        <begin position="122"/>
        <end position="128"/>
    </location>
    <ligand>
        <name>(6S)-NADPHX</name>
        <dbReference type="ChEBI" id="CHEBI:64076"/>
    </ligand>
</feature>
<comment type="function">
    <text evidence="14 19">Bifunctional enzyme that catalyzes the epimerization of the S- and R-forms of NAD(P)HX and the dehydration of the S-form of NAD(P)HX at the expense of ADP, which is converted to AMP. This allows the repair of both epimers of NAD(P)HX, a damaged form of NAD(P)H that is a result of enzymatic or heat-dependent hydration.</text>
</comment>
<dbReference type="InterPro" id="IPR000631">
    <property type="entry name" value="CARKD"/>
</dbReference>
<dbReference type="InterPro" id="IPR030677">
    <property type="entry name" value="Nnr"/>
</dbReference>
<comment type="function">
    <text evidence="18">Catalyzes the epimerization of the S- and R-forms of NAD(P)HX, a damaged form of NAD(P)H that is a result of enzymatic or heat-dependent hydration. This is a prerequisite for the S-specific NAD(P)H-hydrate dehydratase to allow the repair of both epimers of NAD(P)HX.</text>
</comment>
<dbReference type="PROSITE" id="PS51383">
    <property type="entry name" value="YJEF_C_3"/>
    <property type="match status" value="1"/>
</dbReference>
<comment type="similarity">
    <text evidence="17">Belongs to the NnrD/CARKD family.</text>
</comment>
<dbReference type="EC" id="4.2.1.136" evidence="19"/>
<dbReference type="CDD" id="cd01171">
    <property type="entry name" value="YXKO-related"/>
    <property type="match status" value="1"/>
</dbReference>
<dbReference type="Pfam" id="PF01256">
    <property type="entry name" value="Carb_kinase"/>
    <property type="match status" value="1"/>
</dbReference>
<keyword evidence="6 17" id="KW-0547">Nucleotide-binding</keyword>
<feature type="domain" description="YjeF N-terminal" evidence="21">
    <location>
        <begin position="10"/>
        <end position="208"/>
    </location>
</feature>
<comment type="similarity">
    <text evidence="4 19">In the C-terminal section; belongs to the NnrD/CARKD family.</text>
</comment>
<keyword evidence="23" id="KW-1185">Reference proteome</keyword>
<feature type="binding site" evidence="18">
    <location>
        <position position="118"/>
    </location>
    <ligand>
        <name>K(+)</name>
        <dbReference type="ChEBI" id="CHEBI:29103"/>
    </ligand>
</feature>
<feature type="binding site" evidence="18">
    <location>
        <position position="151"/>
    </location>
    <ligand>
        <name>(6S)-NADPHX</name>
        <dbReference type="ChEBI" id="CHEBI:64076"/>
    </ligand>
</feature>
<dbReference type="PROSITE" id="PS01050">
    <property type="entry name" value="YJEF_C_2"/>
    <property type="match status" value="1"/>
</dbReference>
<keyword evidence="13" id="KW-0511">Multifunctional enzyme</keyword>
<evidence type="ECO:0000256" key="15">
    <source>
        <dbReference type="ARBA" id="ARBA00048238"/>
    </source>
</evidence>
<comment type="similarity">
    <text evidence="3 19">In the N-terminal section; belongs to the NnrE/AIBP family.</text>
</comment>
<dbReference type="Proteomes" id="UP001205890">
    <property type="component" value="Unassembled WGS sequence"/>
</dbReference>
<dbReference type="PANTHER" id="PTHR12592:SF0">
    <property type="entry name" value="ATP-DEPENDENT (S)-NAD(P)H-HYDRATE DEHYDRATASE"/>
    <property type="match status" value="1"/>
</dbReference>
<evidence type="ECO:0000256" key="11">
    <source>
        <dbReference type="ARBA" id="ARBA00023235"/>
    </source>
</evidence>
<evidence type="ECO:0000256" key="3">
    <source>
        <dbReference type="ARBA" id="ARBA00006001"/>
    </source>
</evidence>
<evidence type="ECO:0000256" key="1">
    <source>
        <dbReference type="ARBA" id="ARBA00000013"/>
    </source>
</evidence>